<feature type="region of interest" description="Disordered" evidence="7">
    <location>
        <begin position="129"/>
        <end position="152"/>
    </location>
</feature>
<proteinExistence type="inferred from homology"/>
<dbReference type="GeneID" id="106821024"/>
<evidence type="ECO:0000256" key="2">
    <source>
        <dbReference type="ARBA" id="ARBA00006462"/>
    </source>
</evidence>
<dbReference type="PANTHER" id="PTHR23033:SF14">
    <property type="entry name" value="GLYCOPROTEIN-N-ACETYLGALACTOSAMINE 3-BETA-GALACTOSYLTRANSFERASE 1-RELATED"/>
    <property type="match status" value="1"/>
</dbReference>
<evidence type="ECO:0000256" key="5">
    <source>
        <dbReference type="ARBA" id="ARBA00022989"/>
    </source>
</evidence>
<dbReference type="InterPro" id="IPR026050">
    <property type="entry name" value="C1GALT1/C1GALT1_chp1"/>
</dbReference>
<reference evidence="9" key="1">
    <citation type="submission" date="2025-08" db="UniProtKB">
        <authorList>
            <consortium name="RefSeq"/>
        </authorList>
    </citation>
    <scope>IDENTIFICATION</scope>
</reference>
<evidence type="ECO:0000256" key="6">
    <source>
        <dbReference type="ARBA" id="ARBA00023136"/>
    </source>
</evidence>
<accession>A0ABM1F9M5</accession>
<evidence type="ECO:0000313" key="8">
    <source>
        <dbReference type="Proteomes" id="UP000695022"/>
    </source>
</evidence>
<evidence type="ECO:0000313" key="9">
    <source>
        <dbReference type="RefSeq" id="XP_014681146.1"/>
    </source>
</evidence>
<organism evidence="8 9">
    <name type="scientific">Priapulus caudatus</name>
    <name type="common">Priapulid worm</name>
    <dbReference type="NCBI Taxonomy" id="37621"/>
    <lineage>
        <taxon>Eukaryota</taxon>
        <taxon>Metazoa</taxon>
        <taxon>Ecdysozoa</taxon>
        <taxon>Scalidophora</taxon>
        <taxon>Priapulida</taxon>
        <taxon>Priapulimorpha</taxon>
        <taxon>Priapulimorphida</taxon>
        <taxon>Priapulidae</taxon>
        <taxon>Priapulus</taxon>
    </lineage>
</organism>
<dbReference type="PANTHER" id="PTHR23033">
    <property type="entry name" value="BETA1,3-GALACTOSYLTRANSFERASE"/>
    <property type="match status" value="1"/>
</dbReference>
<keyword evidence="4" id="KW-0735">Signal-anchor</keyword>
<dbReference type="Proteomes" id="UP000695022">
    <property type="component" value="Unplaced"/>
</dbReference>
<protein>
    <submittedName>
        <fullName evidence="9">Glycoprotein-N-acetylgalactosamine 3-beta-galactosyltransferase 1-B-like</fullName>
    </submittedName>
</protein>
<keyword evidence="5" id="KW-1133">Transmembrane helix</keyword>
<evidence type="ECO:0000256" key="3">
    <source>
        <dbReference type="ARBA" id="ARBA00022692"/>
    </source>
</evidence>
<keyword evidence="8" id="KW-1185">Reference proteome</keyword>
<name>A0ABM1F9M5_PRICU</name>
<keyword evidence="3" id="KW-0812">Transmembrane</keyword>
<keyword evidence="6" id="KW-0472">Membrane</keyword>
<sequence>MKCLQWVGATPVDTRDELGRERFLVFPIKSHLTAKYPNWYLNFDTDRAVGGHHCCAYHPISFHYVRNNDLLVYEWFFYHSHVYGLKKELVEDFVQLPSLRSENLTLLWEHSGQKNRAYSYGRVEQVGGPRLPMHPPPNEMMMGPLDDNGAHY</sequence>
<evidence type="ECO:0000256" key="4">
    <source>
        <dbReference type="ARBA" id="ARBA00022968"/>
    </source>
</evidence>
<evidence type="ECO:0000256" key="7">
    <source>
        <dbReference type="SAM" id="MobiDB-lite"/>
    </source>
</evidence>
<dbReference type="RefSeq" id="XP_014681146.1">
    <property type="nucleotide sequence ID" value="XM_014825660.1"/>
</dbReference>
<comment type="similarity">
    <text evidence="2">Belongs to the glycosyltransferase 31 family. Beta3-Gal-T subfamily.</text>
</comment>
<gene>
    <name evidence="9" type="primary">LOC106821024</name>
</gene>
<comment type="subcellular location">
    <subcellularLocation>
        <location evidence="1">Membrane</location>
        <topology evidence="1">Single-pass type II membrane protein</topology>
    </subcellularLocation>
</comment>
<evidence type="ECO:0000256" key="1">
    <source>
        <dbReference type="ARBA" id="ARBA00004606"/>
    </source>
</evidence>